<proteinExistence type="predicted"/>
<comment type="caution">
    <text evidence="2">The sequence shown here is derived from an EMBL/GenBank/DDBJ whole genome shotgun (WGS) entry which is preliminary data.</text>
</comment>
<evidence type="ECO:0000256" key="1">
    <source>
        <dbReference type="SAM" id="MobiDB-lite"/>
    </source>
</evidence>
<protein>
    <recommendedName>
        <fullName evidence="4">Transposase</fullName>
    </recommendedName>
</protein>
<dbReference type="AlphaFoldDB" id="A0AAV0WQH0"/>
<name>A0AAV0WQH0_9HEMI</name>
<sequence>MNKWLINKRPLEDDDQNSGPSTSQNISIPKCFDTYELHKGKIKKFEKLINVSKSKKRKYDELYLKLGFTWTGSLDEPNAQCVVCSEILSNNSMKPSFLKRHLESKHKNVVNKELQYFERLLENLKNRKNNIKQFSGAERNENALKASYKGSISDIFHVEKKTNAMIKKITLWEKEIQTNNCEPFERLNIFLQDNKKNLSNFTELKTQMVQHLNALKIRIREYFPPLEKQYDWIRDPFDVDATDTNLTTFEKEQLIEVSCDPSMKNKFLNSGTTLLDFWIYVGKEQKELSSMAVKFLVGFSTTYLCERGFSSLTYVKCKYRNKLNVEDDLRLYLTKLEPNIDKLCQQKQAHASH</sequence>
<evidence type="ECO:0008006" key="4">
    <source>
        <dbReference type="Google" id="ProtNLM"/>
    </source>
</evidence>
<dbReference type="InterPro" id="IPR012337">
    <property type="entry name" value="RNaseH-like_sf"/>
</dbReference>
<keyword evidence="3" id="KW-1185">Reference proteome</keyword>
<feature type="region of interest" description="Disordered" evidence="1">
    <location>
        <begin position="1"/>
        <end position="25"/>
    </location>
</feature>
<organism evidence="2 3">
    <name type="scientific">Macrosiphum euphorbiae</name>
    <name type="common">potato aphid</name>
    <dbReference type="NCBI Taxonomy" id="13131"/>
    <lineage>
        <taxon>Eukaryota</taxon>
        <taxon>Metazoa</taxon>
        <taxon>Ecdysozoa</taxon>
        <taxon>Arthropoda</taxon>
        <taxon>Hexapoda</taxon>
        <taxon>Insecta</taxon>
        <taxon>Pterygota</taxon>
        <taxon>Neoptera</taxon>
        <taxon>Paraneoptera</taxon>
        <taxon>Hemiptera</taxon>
        <taxon>Sternorrhyncha</taxon>
        <taxon>Aphidomorpha</taxon>
        <taxon>Aphidoidea</taxon>
        <taxon>Aphididae</taxon>
        <taxon>Macrosiphini</taxon>
        <taxon>Macrosiphum</taxon>
    </lineage>
</organism>
<reference evidence="2 3" key="1">
    <citation type="submission" date="2023-01" db="EMBL/GenBank/DDBJ databases">
        <authorList>
            <person name="Whitehead M."/>
        </authorList>
    </citation>
    <scope>NUCLEOTIDE SEQUENCE [LARGE SCALE GENOMIC DNA]</scope>
</reference>
<evidence type="ECO:0000313" key="3">
    <source>
        <dbReference type="Proteomes" id="UP001160148"/>
    </source>
</evidence>
<dbReference type="SUPFAM" id="SSF53098">
    <property type="entry name" value="Ribonuclease H-like"/>
    <property type="match status" value="1"/>
</dbReference>
<gene>
    <name evidence="2" type="ORF">MEUPH1_LOCUS13794</name>
</gene>
<evidence type="ECO:0000313" key="2">
    <source>
        <dbReference type="EMBL" id="CAI6358259.1"/>
    </source>
</evidence>
<dbReference type="Proteomes" id="UP001160148">
    <property type="component" value="Unassembled WGS sequence"/>
</dbReference>
<dbReference type="EMBL" id="CARXXK010000002">
    <property type="protein sequence ID" value="CAI6358259.1"/>
    <property type="molecule type" value="Genomic_DNA"/>
</dbReference>
<dbReference type="PANTHER" id="PTHR45913">
    <property type="entry name" value="EPM2A-INTERACTING PROTEIN 1"/>
    <property type="match status" value="1"/>
</dbReference>
<dbReference type="PANTHER" id="PTHR45913:SF19">
    <property type="entry name" value="LOW QUALITY PROTEIN: ZINC FINGER BED DOMAIN-CONTAINING PROTEIN 5-LIKE"/>
    <property type="match status" value="1"/>
</dbReference>
<accession>A0AAV0WQH0</accession>